<organism evidence="8 9">
    <name type="scientific">Spirosoma aureum</name>
    <dbReference type="NCBI Taxonomy" id="2692134"/>
    <lineage>
        <taxon>Bacteria</taxon>
        <taxon>Pseudomonadati</taxon>
        <taxon>Bacteroidota</taxon>
        <taxon>Cytophagia</taxon>
        <taxon>Cytophagales</taxon>
        <taxon>Cytophagaceae</taxon>
        <taxon>Spirosoma</taxon>
    </lineage>
</organism>
<gene>
    <name evidence="8" type="ORF">G8759_14820</name>
</gene>
<evidence type="ECO:0000256" key="3">
    <source>
        <dbReference type="ARBA" id="ARBA00022692"/>
    </source>
</evidence>
<dbReference type="AlphaFoldDB" id="A0A6G9ANK6"/>
<reference evidence="8 9" key="1">
    <citation type="submission" date="2020-03" db="EMBL/GenBank/DDBJ databases">
        <authorList>
            <person name="Kim M.K."/>
        </authorList>
    </citation>
    <scope>NUCLEOTIDE SEQUENCE [LARGE SCALE GENOMIC DNA]</scope>
    <source>
        <strain evidence="8 9">BT328</strain>
    </source>
</reference>
<feature type="transmembrane region" description="Helical" evidence="6">
    <location>
        <begin position="263"/>
        <end position="279"/>
    </location>
</feature>
<evidence type="ECO:0000313" key="8">
    <source>
        <dbReference type="EMBL" id="QIP13793.1"/>
    </source>
</evidence>
<feature type="transmembrane region" description="Helical" evidence="6">
    <location>
        <begin position="194"/>
        <end position="212"/>
    </location>
</feature>
<comment type="subcellular location">
    <subcellularLocation>
        <location evidence="1">Membrane</location>
        <topology evidence="1">Multi-pass membrane protein</topology>
    </subcellularLocation>
</comment>
<comment type="similarity">
    <text evidence="2">Belongs to the EamA transporter family.</text>
</comment>
<feature type="transmembrane region" description="Helical" evidence="6">
    <location>
        <begin position="100"/>
        <end position="118"/>
    </location>
</feature>
<feature type="transmembrane region" description="Helical" evidence="6">
    <location>
        <begin position="130"/>
        <end position="151"/>
    </location>
</feature>
<evidence type="ECO:0000256" key="6">
    <source>
        <dbReference type="SAM" id="Phobius"/>
    </source>
</evidence>
<dbReference type="Gene3D" id="1.10.3730.20">
    <property type="match status" value="1"/>
</dbReference>
<dbReference type="EMBL" id="CP050063">
    <property type="protein sequence ID" value="QIP13793.1"/>
    <property type="molecule type" value="Genomic_DNA"/>
</dbReference>
<accession>A0A6G9ANK6</accession>
<dbReference type="InterPro" id="IPR037185">
    <property type="entry name" value="EmrE-like"/>
</dbReference>
<feature type="transmembrane region" description="Helical" evidence="6">
    <location>
        <begin position="12"/>
        <end position="36"/>
    </location>
</feature>
<name>A0A6G9ANK6_9BACT</name>
<dbReference type="PANTHER" id="PTHR32322:SF2">
    <property type="entry name" value="EAMA DOMAIN-CONTAINING PROTEIN"/>
    <property type="match status" value="1"/>
</dbReference>
<evidence type="ECO:0000259" key="7">
    <source>
        <dbReference type="Pfam" id="PF00892"/>
    </source>
</evidence>
<feature type="transmembrane region" description="Helical" evidence="6">
    <location>
        <begin position="42"/>
        <end position="61"/>
    </location>
</feature>
<sequence length="347" mass="37634">MNQKNLKVASPFLVAVAFAIVYIVWGSTYFFIQMAIQDIPPLLLGVMRFLAAGTILLLWSFIKGERIFIKSSLITSAVVGILLLVVGNGVVIWAEQTLPSALVAILVSSAPIWFVLLDKPNWSITFKSKSTLAGLTVGFIGVLLLFGEQVGNMLSANTDRSKIIGMLSLLVGAIAWSSGSLYSKHNPSEGSPTVNVAWQMVIAGLVFLPASLLNHEFERVIWSQITVQAWLALAYLVLFGSIIAYSAYVWLLQVRSATQVSTYAYVNPVIAVILGIMFAHETISLVQIIGLVVILGSVLLINLSKYRTGTAGNNKGKKGVFDKPSTLQRDQVCVPDVLIPPVKIIET</sequence>
<feature type="domain" description="EamA" evidence="7">
    <location>
        <begin position="16"/>
        <end position="146"/>
    </location>
</feature>
<dbReference type="RefSeq" id="WP_167209203.1">
    <property type="nucleotide sequence ID" value="NZ_CP050063.1"/>
</dbReference>
<evidence type="ECO:0000256" key="2">
    <source>
        <dbReference type="ARBA" id="ARBA00007362"/>
    </source>
</evidence>
<feature type="transmembrane region" description="Helical" evidence="6">
    <location>
        <begin position="232"/>
        <end position="251"/>
    </location>
</feature>
<feature type="transmembrane region" description="Helical" evidence="6">
    <location>
        <begin position="73"/>
        <end position="94"/>
    </location>
</feature>
<keyword evidence="9" id="KW-1185">Reference proteome</keyword>
<dbReference type="InterPro" id="IPR000620">
    <property type="entry name" value="EamA_dom"/>
</dbReference>
<dbReference type="Proteomes" id="UP000501802">
    <property type="component" value="Chromosome"/>
</dbReference>
<protein>
    <submittedName>
        <fullName evidence="8">EamA family transporter</fullName>
    </submittedName>
</protein>
<feature type="transmembrane region" description="Helical" evidence="6">
    <location>
        <begin position="285"/>
        <end position="303"/>
    </location>
</feature>
<dbReference type="PANTHER" id="PTHR32322">
    <property type="entry name" value="INNER MEMBRANE TRANSPORTER"/>
    <property type="match status" value="1"/>
</dbReference>
<proteinExistence type="inferred from homology"/>
<dbReference type="SUPFAM" id="SSF103481">
    <property type="entry name" value="Multidrug resistance efflux transporter EmrE"/>
    <property type="match status" value="2"/>
</dbReference>
<dbReference type="Pfam" id="PF00892">
    <property type="entry name" value="EamA"/>
    <property type="match status" value="2"/>
</dbReference>
<keyword evidence="3 6" id="KW-0812">Transmembrane</keyword>
<feature type="transmembrane region" description="Helical" evidence="6">
    <location>
        <begin position="163"/>
        <end position="182"/>
    </location>
</feature>
<keyword evidence="5 6" id="KW-0472">Membrane</keyword>
<evidence type="ECO:0000256" key="5">
    <source>
        <dbReference type="ARBA" id="ARBA00023136"/>
    </source>
</evidence>
<evidence type="ECO:0000256" key="1">
    <source>
        <dbReference type="ARBA" id="ARBA00004141"/>
    </source>
</evidence>
<dbReference type="KEGG" id="spib:G8759_14820"/>
<feature type="domain" description="EamA" evidence="7">
    <location>
        <begin position="164"/>
        <end position="302"/>
    </location>
</feature>
<dbReference type="InterPro" id="IPR050638">
    <property type="entry name" value="AA-Vitamin_Transporters"/>
</dbReference>
<keyword evidence="4 6" id="KW-1133">Transmembrane helix</keyword>
<dbReference type="GO" id="GO:0016020">
    <property type="term" value="C:membrane"/>
    <property type="evidence" value="ECO:0007669"/>
    <property type="project" value="UniProtKB-SubCell"/>
</dbReference>
<evidence type="ECO:0000256" key="4">
    <source>
        <dbReference type="ARBA" id="ARBA00022989"/>
    </source>
</evidence>
<evidence type="ECO:0000313" key="9">
    <source>
        <dbReference type="Proteomes" id="UP000501802"/>
    </source>
</evidence>